<evidence type="ECO:0000256" key="4">
    <source>
        <dbReference type="ARBA" id="ARBA00012285"/>
    </source>
</evidence>
<evidence type="ECO:0000256" key="5">
    <source>
        <dbReference type="ARBA" id="ARBA00022573"/>
    </source>
</evidence>
<dbReference type="PANTHER" id="PTHR42885:SF1">
    <property type="entry name" value="THREONINE-PHOSPHATE DECARBOXYLASE"/>
    <property type="match status" value="1"/>
</dbReference>
<comment type="function">
    <text evidence="2">Decarboxylates L-threonine-O-3-phosphate to yield (R)-1-amino-2-propanol O-2-phosphate, the precursor for the linkage between the nucleotide loop and the corrin ring in cobalamin.</text>
</comment>
<dbReference type="EMBL" id="SLZU01000001">
    <property type="protein sequence ID" value="TCS67090.1"/>
    <property type="molecule type" value="Genomic_DNA"/>
</dbReference>
<dbReference type="Gene3D" id="3.40.640.10">
    <property type="entry name" value="Type I PLP-dependent aspartate aminotransferase-like (Major domain)"/>
    <property type="match status" value="1"/>
</dbReference>
<dbReference type="Gene3D" id="3.90.1150.10">
    <property type="entry name" value="Aspartate Aminotransferase, domain 1"/>
    <property type="match status" value="1"/>
</dbReference>
<gene>
    <name evidence="11" type="ORF">EDD52_101181</name>
</gene>
<dbReference type="OrthoDB" id="9799304at2"/>
<comment type="pathway">
    <text evidence="3">Cofactor biosynthesis; adenosylcobalamin biosynthesis.</text>
</comment>
<dbReference type="CDD" id="cd00609">
    <property type="entry name" value="AAT_like"/>
    <property type="match status" value="1"/>
</dbReference>
<sequence length="329" mass="34935">MRDHGGDLDRAMQEYGAGDWLDLSTGINPVPYPLPPLPDSVWAKLPTKTETAGLERIAATVYGTTAEVVALAGAQAAIQLVPRLAGPGRASIVGPTYNEHAAALRAQGWQVTMIDDPADGAGADLVTVVSPNNPDGRVWTPQSLLELSKSVGLLIVDESFGDTDPAGSLCPHLGPEENGIVVLRSFGKFYGLAGLRLGFAVTGAELADRLRALAGPWAVNGPAIVTGSAALADQSWQAATRRRLTQDAERLDSLASKAGWRLVGGTPLFRTYDTGDANAAQTRLARGRIWSRVFPYSESWLRLGLPGSEDGWARLERAMSGDQTLTRSR</sequence>
<keyword evidence="6" id="KW-0663">Pyridoxal phosphate</keyword>
<comment type="catalytic activity">
    <reaction evidence="9">
        <text>O-phospho-L-threonine + H(+) = (R)-1-aminopropan-2-yl phosphate + CO2</text>
        <dbReference type="Rhea" id="RHEA:11492"/>
        <dbReference type="ChEBI" id="CHEBI:15378"/>
        <dbReference type="ChEBI" id="CHEBI:16526"/>
        <dbReference type="ChEBI" id="CHEBI:58563"/>
        <dbReference type="ChEBI" id="CHEBI:58675"/>
        <dbReference type="EC" id="4.1.1.81"/>
    </reaction>
</comment>
<dbReference type="PROSITE" id="PS00105">
    <property type="entry name" value="AA_TRANSFER_CLASS_1"/>
    <property type="match status" value="1"/>
</dbReference>
<dbReference type="InterPro" id="IPR004839">
    <property type="entry name" value="Aminotransferase_I/II_large"/>
</dbReference>
<keyword evidence="12" id="KW-1185">Reference proteome</keyword>
<dbReference type="InterPro" id="IPR015424">
    <property type="entry name" value="PyrdxlP-dep_Trfase"/>
</dbReference>
<protein>
    <recommendedName>
        <fullName evidence="4">threonine-phosphate decarboxylase</fullName>
        <ecNumber evidence="4">4.1.1.81</ecNumber>
    </recommendedName>
    <alternativeName>
        <fullName evidence="8">L-threonine-O-3-phosphate decarboxylase</fullName>
    </alternativeName>
</protein>
<name>A0A4V2UPS5_9RHOB</name>
<keyword evidence="7" id="KW-0456">Lyase</keyword>
<dbReference type="Pfam" id="PF00155">
    <property type="entry name" value="Aminotran_1_2"/>
    <property type="match status" value="1"/>
</dbReference>
<feature type="domain" description="Aminotransferase class I/classII large" evidence="10">
    <location>
        <begin position="63"/>
        <end position="306"/>
    </location>
</feature>
<comment type="caution">
    <text evidence="11">The sequence shown here is derived from an EMBL/GenBank/DDBJ whole genome shotgun (WGS) entry which is preliminary data.</text>
</comment>
<proteinExistence type="predicted"/>
<keyword evidence="5" id="KW-0169">Cobalamin biosynthesis</keyword>
<dbReference type="SUPFAM" id="SSF53383">
    <property type="entry name" value="PLP-dependent transferases"/>
    <property type="match status" value="1"/>
</dbReference>
<comment type="cofactor">
    <cofactor evidence="1">
        <name>pyridoxal 5'-phosphate</name>
        <dbReference type="ChEBI" id="CHEBI:597326"/>
    </cofactor>
</comment>
<dbReference type="GO" id="GO:0030170">
    <property type="term" value="F:pyridoxal phosphate binding"/>
    <property type="evidence" value="ECO:0007669"/>
    <property type="project" value="InterPro"/>
</dbReference>
<dbReference type="GO" id="GO:0048472">
    <property type="term" value="F:threonine-phosphate decarboxylase activity"/>
    <property type="evidence" value="ECO:0007669"/>
    <property type="project" value="UniProtKB-EC"/>
</dbReference>
<evidence type="ECO:0000256" key="2">
    <source>
        <dbReference type="ARBA" id="ARBA00003444"/>
    </source>
</evidence>
<dbReference type="Proteomes" id="UP000295696">
    <property type="component" value="Unassembled WGS sequence"/>
</dbReference>
<dbReference type="AlphaFoldDB" id="A0A4V2UPS5"/>
<dbReference type="NCBIfam" id="TIGR01140">
    <property type="entry name" value="L_thr_O3P_dcar"/>
    <property type="match status" value="1"/>
</dbReference>
<evidence type="ECO:0000256" key="9">
    <source>
        <dbReference type="ARBA" id="ARBA00048531"/>
    </source>
</evidence>
<dbReference type="PANTHER" id="PTHR42885">
    <property type="entry name" value="HISTIDINOL-PHOSPHATE AMINOTRANSFERASE-RELATED"/>
    <property type="match status" value="1"/>
</dbReference>
<accession>A0A4V2UPS5</accession>
<evidence type="ECO:0000313" key="11">
    <source>
        <dbReference type="EMBL" id="TCS67090.1"/>
    </source>
</evidence>
<dbReference type="InterPro" id="IPR015421">
    <property type="entry name" value="PyrdxlP-dep_Trfase_major"/>
</dbReference>
<evidence type="ECO:0000256" key="6">
    <source>
        <dbReference type="ARBA" id="ARBA00022898"/>
    </source>
</evidence>
<evidence type="ECO:0000259" key="10">
    <source>
        <dbReference type="Pfam" id="PF00155"/>
    </source>
</evidence>
<evidence type="ECO:0000256" key="8">
    <source>
        <dbReference type="ARBA" id="ARBA00029996"/>
    </source>
</evidence>
<dbReference type="InterPro" id="IPR005860">
    <property type="entry name" value="CobD"/>
</dbReference>
<dbReference type="GO" id="GO:0009236">
    <property type="term" value="P:cobalamin biosynthetic process"/>
    <property type="evidence" value="ECO:0007669"/>
    <property type="project" value="UniProtKB-UniPathway"/>
</dbReference>
<evidence type="ECO:0000313" key="12">
    <source>
        <dbReference type="Proteomes" id="UP000295696"/>
    </source>
</evidence>
<reference evidence="11 12" key="1">
    <citation type="submission" date="2019-03" db="EMBL/GenBank/DDBJ databases">
        <title>Genomic Encyclopedia of Type Strains, Phase IV (KMG-IV): sequencing the most valuable type-strain genomes for metagenomic binning, comparative biology and taxonomic classification.</title>
        <authorList>
            <person name="Goeker M."/>
        </authorList>
    </citation>
    <scope>NUCLEOTIDE SEQUENCE [LARGE SCALE GENOMIC DNA]</scope>
    <source>
        <strain evidence="11 12">DSM 104836</strain>
    </source>
</reference>
<dbReference type="RefSeq" id="WP_132241139.1">
    <property type="nucleotide sequence ID" value="NZ_SLZU01000001.1"/>
</dbReference>
<evidence type="ECO:0000256" key="7">
    <source>
        <dbReference type="ARBA" id="ARBA00023239"/>
    </source>
</evidence>
<organism evidence="11 12">
    <name type="scientific">Primorskyibacter sedentarius</name>
    <dbReference type="NCBI Taxonomy" id="745311"/>
    <lineage>
        <taxon>Bacteria</taxon>
        <taxon>Pseudomonadati</taxon>
        <taxon>Pseudomonadota</taxon>
        <taxon>Alphaproteobacteria</taxon>
        <taxon>Rhodobacterales</taxon>
        <taxon>Roseobacteraceae</taxon>
        <taxon>Primorskyibacter</taxon>
    </lineage>
</organism>
<evidence type="ECO:0000256" key="1">
    <source>
        <dbReference type="ARBA" id="ARBA00001933"/>
    </source>
</evidence>
<dbReference type="UniPathway" id="UPA00148"/>
<evidence type="ECO:0000256" key="3">
    <source>
        <dbReference type="ARBA" id="ARBA00004953"/>
    </source>
</evidence>
<dbReference type="InterPro" id="IPR004838">
    <property type="entry name" value="NHTrfase_class1_PyrdxlP-BS"/>
</dbReference>
<dbReference type="EC" id="4.1.1.81" evidence="4"/>
<dbReference type="InterPro" id="IPR015422">
    <property type="entry name" value="PyrdxlP-dep_Trfase_small"/>
</dbReference>